<dbReference type="Gene3D" id="1.10.150.240">
    <property type="entry name" value="Putative phosphatase, domain 2"/>
    <property type="match status" value="1"/>
</dbReference>
<dbReference type="NCBIfam" id="TIGR02009">
    <property type="entry name" value="PGMB-YQAB-SF"/>
    <property type="match status" value="1"/>
</dbReference>
<dbReference type="SFLD" id="SFLDG01135">
    <property type="entry name" value="C1.5.6:_HAD__Beta-PGM__Phospha"/>
    <property type="match status" value="1"/>
</dbReference>
<protein>
    <submittedName>
        <fullName evidence="2">Beta-phosphoglucomutase</fullName>
    </submittedName>
</protein>
<comment type="similarity">
    <text evidence="1">Belongs to the HAD-like hydrolase superfamily. CbbY/CbbZ/Gph/YieH family.</text>
</comment>
<dbReference type="PANTHER" id="PTHR43481:SF4">
    <property type="entry name" value="GLYCEROL-1-PHOSPHATE PHOSPHOHYDROLASE 1-RELATED"/>
    <property type="match status" value="1"/>
</dbReference>
<dbReference type="RefSeq" id="WP_069811088.1">
    <property type="nucleotide sequence ID" value="NZ_CP017305.1"/>
</dbReference>
<dbReference type="InterPro" id="IPR010976">
    <property type="entry name" value="B-phosphoglucomutase_hydrolase"/>
</dbReference>
<dbReference type="AlphaFoldDB" id="A0A1D8D7Q4"/>
<dbReference type="InterPro" id="IPR036412">
    <property type="entry name" value="HAD-like_sf"/>
</dbReference>
<dbReference type="InterPro" id="IPR023214">
    <property type="entry name" value="HAD_sf"/>
</dbReference>
<proteinExistence type="inferred from homology"/>
<dbReference type="SFLD" id="SFLDG01129">
    <property type="entry name" value="C1.5:_HAD__Beta-PGM__Phosphata"/>
    <property type="match status" value="1"/>
</dbReference>
<keyword evidence="3" id="KW-1185">Reference proteome</keyword>
<dbReference type="Gene3D" id="3.40.50.1000">
    <property type="entry name" value="HAD superfamily/HAD-like"/>
    <property type="match status" value="1"/>
</dbReference>
<dbReference type="EMBL" id="CP017305">
    <property type="protein sequence ID" value="AOS84864.1"/>
    <property type="molecule type" value="Genomic_DNA"/>
</dbReference>
<evidence type="ECO:0000256" key="1">
    <source>
        <dbReference type="ARBA" id="ARBA00006171"/>
    </source>
</evidence>
<dbReference type="Proteomes" id="UP000095185">
    <property type="component" value="Chromosome"/>
</dbReference>
<dbReference type="InterPro" id="IPR051806">
    <property type="entry name" value="HAD-like_SPP"/>
</dbReference>
<dbReference type="SFLD" id="SFLDS00003">
    <property type="entry name" value="Haloacid_Dehalogenase"/>
    <property type="match status" value="1"/>
</dbReference>
<dbReference type="PANTHER" id="PTHR43481">
    <property type="entry name" value="FRUCTOSE-1-PHOSPHATE PHOSPHATASE"/>
    <property type="match status" value="1"/>
</dbReference>
<dbReference type="SUPFAM" id="SSF56784">
    <property type="entry name" value="HAD-like"/>
    <property type="match status" value="1"/>
</dbReference>
<dbReference type="KEGG" id="clz:BIU88_12440"/>
<evidence type="ECO:0000313" key="2">
    <source>
        <dbReference type="EMBL" id="AOS84864.1"/>
    </source>
</evidence>
<dbReference type="InterPro" id="IPR006439">
    <property type="entry name" value="HAD-SF_hydro_IA"/>
</dbReference>
<gene>
    <name evidence="2" type="ORF">BIU88_12440</name>
</gene>
<dbReference type="Pfam" id="PF00702">
    <property type="entry name" value="Hydrolase"/>
    <property type="match status" value="1"/>
</dbReference>
<organism evidence="2 3">
    <name type="scientific">Chlorobaculum limnaeum</name>
    <dbReference type="NCBI Taxonomy" id="274537"/>
    <lineage>
        <taxon>Bacteria</taxon>
        <taxon>Pseudomonadati</taxon>
        <taxon>Chlorobiota</taxon>
        <taxon>Chlorobiia</taxon>
        <taxon>Chlorobiales</taxon>
        <taxon>Chlorobiaceae</taxon>
        <taxon>Chlorobaculum</taxon>
    </lineage>
</organism>
<dbReference type="STRING" id="274537.BIU88_12440"/>
<sequence>MKMTSADSSPKAFIFDMDGVLVDNMRMHAQSWVDLFADYGLSGLDPERYLVETAGMKGLDVLRYFLDPSISHEEADKLTELKDILYRVMNRHAIVAMPGLEPFLDRAASAGVRLGIGTGAGPKNIDYVLGLTGLTPRFEVVVGAHMVSRGKPHPETFLQVAERLSADPASCIVFEDALPGAEAAAAAGMSCVAVTTTNRPKAFSAFDNVIATIDHFEGLMPEALLELCGAAKTMS</sequence>
<dbReference type="NCBIfam" id="TIGR01509">
    <property type="entry name" value="HAD-SF-IA-v3"/>
    <property type="match status" value="1"/>
</dbReference>
<reference evidence="2" key="1">
    <citation type="submission" date="2016-09" db="EMBL/GenBank/DDBJ databases">
        <title>Genome sequence of Chlorobaculum limnaeum.</title>
        <authorList>
            <person name="Liu Z."/>
            <person name="Tank M."/>
            <person name="Bryant D.A."/>
        </authorList>
    </citation>
    <scope>NUCLEOTIDE SEQUENCE [LARGE SCALE GENOMIC DNA]</scope>
    <source>
        <strain evidence="2">DSM 1677</strain>
    </source>
</reference>
<evidence type="ECO:0000313" key="3">
    <source>
        <dbReference type="Proteomes" id="UP000095185"/>
    </source>
</evidence>
<dbReference type="InterPro" id="IPR023198">
    <property type="entry name" value="PGP-like_dom2"/>
</dbReference>
<dbReference type="GO" id="GO:0050308">
    <property type="term" value="F:sugar-phosphatase activity"/>
    <property type="evidence" value="ECO:0007669"/>
    <property type="project" value="TreeGrafter"/>
</dbReference>
<dbReference type="CDD" id="cd07505">
    <property type="entry name" value="HAD_BPGM-like"/>
    <property type="match status" value="1"/>
</dbReference>
<name>A0A1D8D7Q4_CHLLM</name>
<accession>A0A1D8D7Q4</accession>